<evidence type="ECO:0000313" key="3">
    <source>
        <dbReference type="EMBL" id="MCG2587153.1"/>
    </source>
</evidence>
<dbReference type="NCBIfam" id="NF033537">
    <property type="entry name" value="lasso_biosyn_B2"/>
    <property type="match status" value="1"/>
</dbReference>
<keyword evidence="1" id="KW-1133">Transmembrane helix</keyword>
<evidence type="ECO:0000256" key="1">
    <source>
        <dbReference type="SAM" id="Phobius"/>
    </source>
</evidence>
<evidence type="ECO:0000259" key="2">
    <source>
        <dbReference type="Pfam" id="PF13471"/>
    </source>
</evidence>
<name>A0ABS9K8L3_9BACT</name>
<gene>
    <name evidence="3" type="ORF">L6773_01150</name>
</gene>
<comment type="caution">
    <text evidence="3">The sequence shown here is derived from an EMBL/GenBank/DDBJ whole genome shotgun (WGS) entry which is preliminary data.</text>
</comment>
<feature type="domain" description="Microcin J25-processing protein McjB C-terminal" evidence="2">
    <location>
        <begin position="38"/>
        <end position="145"/>
    </location>
</feature>
<keyword evidence="4" id="KW-1185">Reference proteome</keyword>
<accession>A0ABS9K8L3</accession>
<sequence>MNKESSSLIIFWNKTLSQKLFLFRIFLMLNLTGVANLLLPFKVYSRFLGQINSESTQNPKNIDWTYVEQVSKSVKNISKVSPIEFKCLVQATVGKYFVARERIDSTIYFGVKKDESHNLKAHAWLRVGPKIVLGEEVADQYNVVSTYS</sequence>
<keyword evidence="1" id="KW-0812">Transmembrane</keyword>
<proteinExistence type="predicted"/>
<dbReference type="RefSeq" id="WP_237851999.1">
    <property type="nucleotide sequence ID" value="NZ_JAKLWS010000001.1"/>
</dbReference>
<dbReference type="InterPro" id="IPR032708">
    <property type="entry name" value="McjB_C"/>
</dbReference>
<protein>
    <submittedName>
        <fullName evidence="3">Lasso peptide biosynthesis B2 protein</fullName>
    </submittedName>
</protein>
<dbReference type="EMBL" id="JAKLWS010000001">
    <property type="protein sequence ID" value="MCG2587153.1"/>
    <property type="molecule type" value="Genomic_DNA"/>
</dbReference>
<organism evidence="3 4">
    <name type="scientific">Rhodohalobacter sulfatireducens</name>
    <dbReference type="NCBI Taxonomy" id="2911366"/>
    <lineage>
        <taxon>Bacteria</taxon>
        <taxon>Pseudomonadati</taxon>
        <taxon>Balneolota</taxon>
        <taxon>Balneolia</taxon>
        <taxon>Balneolales</taxon>
        <taxon>Balneolaceae</taxon>
        <taxon>Rhodohalobacter</taxon>
    </lineage>
</organism>
<evidence type="ECO:0000313" key="4">
    <source>
        <dbReference type="Proteomes" id="UP001165366"/>
    </source>
</evidence>
<dbReference type="InterPro" id="IPR053521">
    <property type="entry name" value="McjB-like"/>
</dbReference>
<reference evidence="3" key="1">
    <citation type="submission" date="2022-01" db="EMBL/GenBank/DDBJ databases">
        <authorList>
            <person name="Wang Y."/>
        </authorList>
    </citation>
    <scope>NUCLEOTIDE SEQUENCE</scope>
    <source>
        <strain evidence="3">WB101</strain>
    </source>
</reference>
<feature type="transmembrane region" description="Helical" evidence="1">
    <location>
        <begin position="20"/>
        <end position="39"/>
    </location>
</feature>
<dbReference type="Pfam" id="PF13471">
    <property type="entry name" value="Transglut_core3"/>
    <property type="match status" value="1"/>
</dbReference>
<keyword evidence="1" id="KW-0472">Membrane</keyword>
<reference evidence="3" key="2">
    <citation type="submission" date="2024-05" db="EMBL/GenBank/DDBJ databases">
        <title>Rhodohalobacter halophilus gen. nov., sp. nov., a moderately halophilic member of the family Balneolaceae.</title>
        <authorList>
            <person name="Xia J."/>
        </authorList>
    </citation>
    <scope>NUCLEOTIDE SEQUENCE</scope>
    <source>
        <strain evidence="3">WB101</strain>
    </source>
</reference>
<dbReference type="Proteomes" id="UP001165366">
    <property type="component" value="Unassembled WGS sequence"/>
</dbReference>